<keyword evidence="2" id="KW-1185">Reference proteome</keyword>
<protein>
    <submittedName>
        <fullName evidence="1">DNA-binding protein YbaB</fullName>
    </submittedName>
</protein>
<dbReference type="EMBL" id="JACCCQ010000001">
    <property type="protein sequence ID" value="NYF57047.1"/>
    <property type="molecule type" value="Genomic_DNA"/>
</dbReference>
<dbReference type="InterPro" id="IPR004401">
    <property type="entry name" value="YbaB/EbfC"/>
</dbReference>
<accession>A0ABX2RKM0</accession>
<dbReference type="Pfam" id="PF02575">
    <property type="entry name" value="YbaB_DNA_bd"/>
    <property type="match status" value="1"/>
</dbReference>
<reference evidence="1 2" key="1">
    <citation type="submission" date="2020-07" db="EMBL/GenBank/DDBJ databases">
        <title>Sequencing the genomes of 1000 actinobacteria strains.</title>
        <authorList>
            <person name="Klenk H.-P."/>
        </authorList>
    </citation>
    <scope>NUCLEOTIDE SEQUENCE [LARGE SCALE GENOMIC DNA]</scope>
    <source>
        <strain evidence="1 2">DSM 43814</strain>
    </source>
</reference>
<dbReference type="Proteomes" id="UP000631553">
    <property type="component" value="Unassembled WGS sequence"/>
</dbReference>
<evidence type="ECO:0000313" key="2">
    <source>
        <dbReference type="Proteomes" id="UP000631553"/>
    </source>
</evidence>
<dbReference type="RefSeq" id="WP_308495093.1">
    <property type="nucleotide sequence ID" value="NZ_JACCCQ010000001.1"/>
</dbReference>
<dbReference type="Gene3D" id="3.30.1310.10">
    <property type="entry name" value="Nucleoid-associated protein YbaB-like domain"/>
    <property type="match status" value="1"/>
</dbReference>
<dbReference type="GO" id="GO:0003677">
    <property type="term" value="F:DNA binding"/>
    <property type="evidence" value="ECO:0007669"/>
    <property type="project" value="UniProtKB-KW"/>
</dbReference>
<name>A0ABX2RKM0_9ACTN</name>
<comment type="caution">
    <text evidence="1">The sequence shown here is derived from an EMBL/GenBank/DDBJ whole genome shotgun (WGS) entry which is preliminary data.</text>
</comment>
<keyword evidence="1" id="KW-0238">DNA-binding</keyword>
<organism evidence="1 2">
    <name type="scientific">Micromonospora purpureochromogenes</name>
    <dbReference type="NCBI Taxonomy" id="47872"/>
    <lineage>
        <taxon>Bacteria</taxon>
        <taxon>Bacillati</taxon>
        <taxon>Actinomycetota</taxon>
        <taxon>Actinomycetes</taxon>
        <taxon>Micromonosporales</taxon>
        <taxon>Micromonosporaceae</taxon>
        <taxon>Micromonospora</taxon>
    </lineage>
</organism>
<dbReference type="InterPro" id="IPR036894">
    <property type="entry name" value="YbaB-like_sf"/>
</dbReference>
<evidence type="ECO:0000313" key="1">
    <source>
        <dbReference type="EMBL" id="NYF57047.1"/>
    </source>
</evidence>
<sequence length="158" mass="16954">MAPGMVRLTERDRGRVALAESVDREANRALRARFDEVYGQYRRLRSGLDELQTKLAELRITERSDDGQVTATVGARGELIAVELSPAVYHARDARDLSRKITTTVHRATAAAVAATQELVAGYLPAGSGSVDFIGSGDFGALLGRADAALQGEGERRG</sequence>
<proteinExistence type="predicted"/>
<gene>
    <name evidence="1" type="ORF">HDA35_002878</name>
</gene>
<dbReference type="SUPFAM" id="SSF82607">
    <property type="entry name" value="YbaB-like"/>
    <property type="match status" value="1"/>
</dbReference>